<name>A0A8X6LZM5_TRICU</name>
<gene>
    <name evidence="1" type="primary">UQCRC2</name>
    <name evidence="1" type="ORF">TNCT_35761</name>
</gene>
<dbReference type="EMBL" id="BMAO01028670">
    <property type="protein sequence ID" value="GFR26547.1"/>
    <property type="molecule type" value="Genomic_DNA"/>
</dbReference>
<proteinExistence type="predicted"/>
<protein>
    <submittedName>
        <fullName evidence="1">Cytochrome b-c1 complex subunit 2, mitochondrial</fullName>
    </submittedName>
</protein>
<accession>A0A8X6LZM5</accession>
<comment type="caution">
    <text evidence="1">The sequence shown here is derived from an EMBL/GenBank/DDBJ whole genome shotgun (WGS) entry which is preliminary data.</text>
</comment>
<feature type="non-terminal residue" evidence="1">
    <location>
        <position position="1"/>
    </location>
</feature>
<dbReference type="InterPro" id="IPR011249">
    <property type="entry name" value="Metalloenz_LuxS/M16"/>
</dbReference>
<dbReference type="AlphaFoldDB" id="A0A8X6LZM5"/>
<organism evidence="1 2">
    <name type="scientific">Trichonephila clavata</name>
    <name type="common">Joro spider</name>
    <name type="synonym">Nephila clavata</name>
    <dbReference type="NCBI Taxonomy" id="2740835"/>
    <lineage>
        <taxon>Eukaryota</taxon>
        <taxon>Metazoa</taxon>
        <taxon>Ecdysozoa</taxon>
        <taxon>Arthropoda</taxon>
        <taxon>Chelicerata</taxon>
        <taxon>Arachnida</taxon>
        <taxon>Araneae</taxon>
        <taxon>Araneomorphae</taxon>
        <taxon>Entelegynae</taxon>
        <taxon>Araneoidea</taxon>
        <taxon>Nephilidae</taxon>
        <taxon>Trichonephila</taxon>
    </lineage>
</organism>
<dbReference type="SUPFAM" id="SSF63411">
    <property type="entry name" value="LuxS/MPP-like metallohydrolase"/>
    <property type="match status" value="1"/>
</dbReference>
<evidence type="ECO:0000313" key="1">
    <source>
        <dbReference type="EMBL" id="GFR26547.1"/>
    </source>
</evidence>
<keyword evidence="2" id="KW-1185">Reference proteome</keyword>
<dbReference type="GO" id="GO:0046872">
    <property type="term" value="F:metal ion binding"/>
    <property type="evidence" value="ECO:0007669"/>
    <property type="project" value="InterPro"/>
</dbReference>
<sequence>AAKHKLKAKLMMERETLDDNMSAMSLDVANHGKIMDVKELEQAIDGLKAADIKAVAGRVMKAKPAMASLGRLHATPHVDELLYILQFVIRKYK</sequence>
<evidence type="ECO:0000313" key="2">
    <source>
        <dbReference type="Proteomes" id="UP000887116"/>
    </source>
</evidence>
<dbReference type="OrthoDB" id="6369905at2759"/>
<dbReference type="Proteomes" id="UP000887116">
    <property type="component" value="Unassembled WGS sequence"/>
</dbReference>
<dbReference type="Gene3D" id="3.30.830.10">
    <property type="entry name" value="Metalloenzyme, LuxS/M16 peptidase-like"/>
    <property type="match status" value="1"/>
</dbReference>
<reference evidence="1" key="1">
    <citation type="submission" date="2020-07" db="EMBL/GenBank/DDBJ databases">
        <title>Multicomponent nature underlies the extraordinary mechanical properties of spider dragline silk.</title>
        <authorList>
            <person name="Kono N."/>
            <person name="Nakamura H."/>
            <person name="Mori M."/>
            <person name="Yoshida Y."/>
            <person name="Ohtoshi R."/>
            <person name="Malay A.D."/>
            <person name="Moran D.A.P."/>
            <person name="Tomita M."/>
            <person name="Numata K."/>
            <person name="Arakawa K."/>
        </authorList>
    </citation>
    <scope>NUCLEOTIDE SEQUENCE</scope>
</reference>